<dbReference type="InterPro" id="IPR007657">
    <property type="entry name" value="Glycosyltransferase_61"/>
</dbReference>
<feature type="domain" description="Glycosyltransferase 61 catalytic" evidence="4">
    <location>
        <begin position="179"/>
        <end position="376"/>
    </location>
</feature>
<dbReference type="EC" id="2.4.-.-" evidence="5"/>
<name>A0AA90NTI5_9GAMM</name>
<evidence type="ECO:0000313" key="5">
    <source>
        <dbReference type="EMBL" id="MDP0590134.1"/>
    </source>
</evidence>
<sequence length="438" mass="49264">MERLKVFYRKRLSRFKIFRGLRAMLGSLAYSVGRARLVLRGPIYRRFKFLPMKELGLLGGVKNSIQLSSGGRLNIAGPNFVGERPARLIAESQVELESPDLELMELDSVAVVGGTNFILRDGVAFHPDLYDSLRDVSPAERFGFMTAFPDCGEVVFHFPESTREIPNGVSLLGQCTGNYAHWLTETLPKLLLVDTVESYREFPLLVDAWSPAVFIETVDIFNKYSRPIIKVNLWEQVDVKRLVELSPPAYVPPEYREFVKDGKLPLVESNLFPFSRHALDLLREQSLKLTVLREGSTRRRKLYLQRSVASTGNGRQITNIDDVEEVIRRHGFEFIETGKLGFIDQVKLFSEAVYIVSPVGAAMANTIFSPPGCRVIALAPYYERANYYYFSNLMGALKHDLFYVLGVQVGGVGHPLHRDYSVDAAALNTALDGCAVDD</sequence>
<accession>A0AA90NTI5</accession>
<dbReference type="PANTHER" id="PTHR20961">
    <property type="entry name" value="GLYCOSYLTRANSFERASE"/>
    <property type="match status" value="1"/>
</dbReference>
<dbReference type="Pfam" id="PF04577">
    <property type="entry name" value="Glyco_transf_61"/>
    <property type="match status" value="1"/>
</dbReference>
<keyword evidence="1 5" id="KW-0328">Glycosyltransferase</keyword>
<evidence type="ECO:0000256" key="2">
    <source>
        <dbReference type="ARBA" id="ARBA00022679"/>
    </source>
</evidence>
<dbReference type="Proteomes" id="UP001178148">
    <property type="component" value="Unassembled WGS sequence"/>
</dbReference>
<evidence type="ECO:0000313" key="6">
    <source>
        <dbReference type="Proteomes" id="UP001178148"/>
    </source>
</evidence>
<keyword evidence="6" id="KW-1185">Reference proteome</keyword>
<proteinExistence type="predicted"/>
<reference evidence="5 6" key="1">
    <citation type="journal article" date="2023" name="bioRxiv">
        <title>An intranuclear bacterial parasite of deep-sea mussels expresses apoptosis inhibitors acquired from its host.</title>
        <authorList>
            <person name="Gonzalez Porras M.A."/>
            <person name="Assie A."/>
            <person name="Tietjen M."/>
            <person name="Violette M."/>
            <person name="Kleiner M."/>
            <person name="Gruber-Vodicka H."/>
            <person name="Dubilier N."/>
            <person name="Leisch N."/>
        </authorList>
    </citation>
    <scope>NUCLEOTIDE SEQUENCE [LARGE SCALE GENOMIC DNA]</scope>
    <source>
        <strain evidence="5">IAP13</strain>
    </source>
</reference>
<comment type="caution">
    <text evidence="5">The sequence shown here is derived from an EMBL/GenBank/DDBJ whole genome shotgun (WGS) entry which is preliminary data.</text>
</comment>
<evidence type="ECO:0000256" key="3">
    <source>
        <dbReference type="ARBA" id="ARBA00023180"/>
    </source>
</evidence>
<organism evidence="5 6">
    <name type="scientific">Candidatus Endonucleibacter bathymodioli</name>
    <dbReference type="NCBI Taxonomy" id="539814"/>
    <lineage>
        <taxon>Bacteria</taxon>
        <taxon>Pseudomonadati</taxon>
        <taxon>Pseudomonadota</taxon>
        <taxon>Gammaproteobacteria</taxon>
        <taxon>Oceanospirillales</taxon>
        <taxon>Endozoicomonadaceae</taxon>
        <taxon>Candidatus Endonucleibacter</taxon>
    </lineage>
</organism>
<protein>
    <submittedName>
        <fullName evidence="5">Glycosyltransferase family 61 protein</fullName>
        <ecNumber evidence="5">2.4.-.-</ecNumber>
    </submittedName>
</protein>
<dbReference type="EMBL" id="JASXSV010000031">
    <property type="protein sequence ID" value="MDP0590134.1"/>
    <property type="molecule type" value="Genomic_DNA"/>
</dbReference>
<keyword evidence="2 5" id="KW-0808">Transferase</keyword>
<gene>
    <name evidence="5" type="ORF">QS748_13490</name>
</gene>
<dbReference type="AlphaFoldDB" id="A0AA90NTI5"/>
<dbReference type="InterPro" id="IPR049625">
    <property type="entry name" value="Glyco_transf_61_cat"/>
</dbReference>
<dbReference type="GO" id="GO:0016757">
    <property type="term" value="F:glycosyltransferase activity"/>
    <property type="evidence" value="ECO:0007669"/>
    <property type="project" value="UniProtKB-KW"/>
</dbReference>
<evidence type="ECO:0000256" key="1">
    <source>
        <dbReference type="ARBA" id="ARBA00022676"/>
    </source>
</evidence>
<keyword evidence="3" id="KW-0325">Glycoprotein</keyword>
<evidence type="ECO:0000259" key="4">
    <source>
        <dbReference type="Pfam" id="PF04577"/>
    </source>
</evidence>